<organism evidence="1">
    <name type="scientific">Tuwongella immobilis</name>
    <dbReference type="NCBI Taxonomy" id="692036"/>
    <lineage>
        <taxon>Bacteria</taxon>
        <taxon>Pseudomonadati</taxon>
        <taxon>Planctomycetota</taxon>
        <taxon>Planctomycetia</taxon>
        <taxon>Gemmatales</taxon>
        <taxon>Gemmataceae</taxon>
        <taxon>Tuwongella</taxon>
    </lineage>
</organism>
<accession>A0A6C2YKY3</accession>
<name>A0A6C2YKY3_9BACT</name>
<sequence length="168" mass="18547">MDNLGTLSFPDHRMAVHTARMYPVTTDDEPPRAGWYFFIAASEPFEEPPVAEGDCSDFPNGAALYAEFEPVPLPAVDDFTGLDFALKEPYHPEHGEVYFTFDAWEARDVSDVRIQFLERDGSRYRVELSALVHQVFQQPTALRYSGWVAVTASGSPDAEPSAAADGGA</sequence>
<protein>
    <submittedName>
        <fullName evidence="1">Uncharacterized protein</fullName>
    </submittedName>
</protein>
<keyword evidence="2" id="KW-1185">Reference proteome</keyword>
<reference evidence="1" key="1">
    <citation type="submission" date="2019-04" db="EMBL/GenBank/DDBJ databases">
        <authorList>
            <consortium name="Science for Life Laboratories"/>
        </authorList>
    </citation>
    <scope>NUCLEOTIDE SEQUENCE</scope>
    <source>
        <strain evidence="1">MBLW1</strain>
    </source>
</reference>
<dbReference type="EMBL" id="LR586016">
    <property type="protein sequence ID" value="VIP01765.1"/>
    <property type="molecule type" value="Genomic_DNA"/>
</dbReference>
<dbReference type="AlphaFoldDB" id="A0A6C2YKY3"/>
<dbReference type="InParanoid" id="A0A6C2YKY3"/>
<evidence type="ECO:0000313" key="2">
    <source>
        <dbReference type="Proteomes" id="UP000464378"/>
    </source>
</evidence>
<dbReference type="RefSeq" id="WP_162657017.1">
    <property type="nucleotide sequence ID" value="NZ_LR593887.1"/>
</dbReference>
<gene>
    <name evidence="1" type="ORF">GMBLW1_21950</name>
</gene>
<dbReference type="Proteomes" id="UP000464378">
    <property type="component" value="Chromosome"/>
</dbReference>
<dbReference type="EMBL" id="LR593887">
    <property type="protein sequence ID" value="VTR99382.1"/>
    <property type="molecule type" value="Genomic_DNA"/>
</dbReference>
<evidence type="ECO:0000313" key="1">
    <source>
        <dbReference type="EMBL" id="VIP01765.1"/>
    </source>
</evidence>
<proteinExistence type="predicted"/>
<dbReference type="KEGG" id="tim:GMBLW1_21950"/>